<dbReference type="GO" id="GO:0005737">
    <property type="term" value="C:cytoplasm"/>
    <property type="evidence" value="ECO:0007669"/>
    <property type="project" value="UniProtKB-SubCell"/>
</dbReference>
<dbReference type="SUPFAM" id="SSF46600">
    <property type="entry name" value="C-terminal UvrC-binding domain of UvrB"/>
    <property type="match status" value="1"/>
</dbReference>
<dbReference type="InterPro" id="IPR004807">
    <property type="entry name" value="UvrB"/>
</dbReference>
<dbReference type="GO" id="GO:0009380">
    <property type="term" value="C:excinuclease repair complex"/>
    <property type="evidence" value="ECO:0007669"/>
    <property type="project" value="InterPro"/>
</dbReference>
<organism evidence="18 19">
    <name type="scientific">Holdemania filiformis DSM 12042</name>
    <dbReference type="NCBI Taxonomy" id="545696"/>
    <lineage>
        <taxon>Bacteria</taxon>
        <taxon>Bacillati</taxon>
        <taxon>Bacillota</taxon>
        <taxon>Erysipelotrichia</taxon>
        <taxon>Erysipelotrichales</taxon>
        <taxon>Erysipelotrichaceae</taxon>
        <taxon>Holdemania</taxon>
    </lineage>
</organism>
<dbReference type="SMART" id="SM00487">
    <property type="entry name" value="DEXDc"/>
    <property type="match status" value="1"/>
</dbReference>
<comment type="domain">
    <text evidence="12">The beta-hairpin motif is involved in DNA binding.</text>
</comment>
<dbReference type="InterPro" id="IPR014001">
    <property type="entry name" value="Helicase_ATP-bd"/>
</dbReference>
<keyword evidence="7 12" id="KW-0067">ATP-binding</keyword>
<keyword evidence="3 12" id="KW-0963">Cytoplasm</keyword>
<dbReference type="Gene3D" id="4.10.860.10">
    <property type="entry name" value="UVR domain"/>
    <property type="match status" value="1"/>
</dbReference>
<dbReference type="PROSITE" id="PS51194">
    <property type="entry name" value="HELICASE_CTER"/>
    <property type="match status" value="1"/>
</dbReference>
<dbReference type="PROSITE" id="PS51192">
    <property type="entry name" value="HELICASE_ATP_BIND_1"/>
    <property type="match status" value="1"/>
</dbReference>
<comment type="caution">
    <text evidence="18">The sequence shown here is derived from an EMBL/GenBank/DDBJ whole genome shotgun (WGS) entry which is preliminary data.</text>
</comment>
<dbReference type="InterPro" id="IPR036876">
    <property type="entry name" value="UVR_dom_sf"/>
</dbReference>
<evidence type="ECO:0000256" key="11">
    <source>
        <dbReference type="ARBA" id="ARBA00029504"/>
    </source>
</evidence>
<keyword evidence="9 12" id="KW-0234">DNA repair</keyword>
<feature type="coiled-coil region" evidence="14">
    <location>
        <begin position="612"/>
        <end position="646"/>
    </location>
</feature>
<keyword evidence="4 12" id="KW-0547">Nucleotide-binding</keyword>
<dbReference type="PANTHER" id="PTHR24029:SF0">
    <property type="entry name" value="UVRABC SYSTEM PROTEIN B"/>
    <property type="match status" value="1"/>
</dbReference>
<evidence type="ECO:0000256" key="10">
    <source>
        <dbReference type="ARBA" id="ARBA00026033"/>
    </source>
</evidence>
<keyword evidence="12 13" id="KW-0742">SOS response</keyword>
<evidence type="ECO:0000256" key="3">
    <source>
        <dbReference type="ARBA" id="ARBA00022490"/>
    </source>
</evidence>
<reference evidence="18 19" key="1">
    <citation type="submission" date="2008-12" db="EMBL/GenBank/DDBJ databases">
        <authorList>
            <person name="Fulton L."/>
            <person name="Clifton S."/>
            <person name="Fulton B."/>
            <person name="Xu J."/>
            <person name="Minx P."/>
            <person name="Pepin K.H."/>
            <person name="Johnson M."/>
            <person name="Bhonagiri V."/>
            <person name="Nash W.E."/>
            <person name="Mardis E.R."/>
            <person name="Wilson R.K."/>
        </authorList>
    </citation>
    <scope>NUCLEOTIDE SEQUENCE [LARGE SCALE GENOMIC DNA]</scope>
    <source>
        <strain evidence="18 19">DSM 12042</strain>
    </source>
</reference>
<keyword evidence="18" id="KW-0378">Hydrolase</keyword>
<dbReference type="GO" id="GO:0005524">
    <property type="term" value="F:ATP binding"/>
    <property type="evidence" value="ECO:0007669"/>
    <property type="project" value="UniProtKB-UniRule"/>
</dbReference>
<evidence type="ECO:0000256" key="13">
    <source>
        <dbReference type="RuleBase" id="RU003587"/>
    </source>
</evidence>
<comment type="similarity">
    <text evidence="2 12 13">Belongs to the UvrB family.</text>
</comment>
<evidence type="ECO:0000256" key="6">
    <source>
        <dbReference type="ARBA" id="ARBA00022769"/>
    </source>
</evidence>
<evidence type="ECO:0000256" key="8">
    <source>
        <dbReference type="ARBA" id="ARBA00022881"/>
    </source>
</evidence>
<evidence type="ECO:0000259" key="15">
    <source>
        <dbReference type="PROSITE" id="PS50151"/>
    </source>
</evidence>
<dbReference type="GO" id="GO:0003677">
    <property type="term" value="F:DNA binding"/>
    <property type="evidence" value="ECO:0007669"/>
    <property type="project" value="UniProtKB-UniRule"/>
</dbReference>
<dbReference type="SUPFAM" id="SSF52540">
    <property type="entry name" value="P-loop containing nucleoside triphosphate hydrolases"/>
    <property type="match status" value="2"/>
</dbReference>
<feature type="binding site" evidence="12">
    <location>
        <begin position="40"/>
        <end position="47"/>
    </location>
    <ligand>
        <name>ATP</name>
        <dbReference type="ChEBI" id="CHEBI:30616"/>
    </ligand>
</feature>
<keyword evidence="8 12" id="KW-0267">Excision nuclease</keyword>
<feature type="coiled-coil region" evidence="14">
    <location>
        <begin position="254"/>
        <end position="285"/>
    </location>
</feature>
<dbReference type="PROSITE" id="PS50151">
    <property type="entry name" value="UVR"/>
    <property type="match status" value="1"/>
</dbReference>
<dbReference type="GO" id="GO:0009381">
    <property type="term" value="F:excinuclease ABC activity"/>
    <property type="evidence" value="ECO:0007669"/>
    <property type="project" value="UniProtKB-UniRule"/>
</dbReference>
<feature type="short sequence motif" description="Beta-hairpin" evidence="12">
    <location>
        <begin position="93"/>
        <end position="116"/>
    </location>
</feature>
<evidence type="ECO:0000256" key="5">
    <source>
        <dbReference type="ARBA" id="ARBA00022763"/>
    </source>
</evidence>
<dbReference type="InterPro" id="IPR001650">
    <property type="entry name" value="Helicase_C-like"/>
</dbReference>
<evidence type="ECO:0000313" key="19">
    <source>
        <dbReference type="Proteomes" id="UP000005950"/>
    </source>
</evidence>
<evidence type="ECO:0000256" key="12">
    <source>
        <dbReference type="HAMAP-Rule" id="MF_00204"/>
    </source>
</evidence>
<dbReference type="EMBL" id="ACCF01000016">
    <property type="protein sequence ID" value="EEF69508.1"/>
    <property type="molecule type" value="Genomic_DNA"/>
</dbReference>
<dbReference type="Gene3D" id="3.40.50.300">
    <property type="entry name" value="P-loop containing nucleotide triphosphate hydrolases"/>
    <property type="match status" value="3"/>
</dbReference>
<reference evidence="18 19" key="2">
    <citation type="submission" date="2009-02" db="EMBL/GenBank/DDBJ databases">
        <title>Draft genome sequence of Holdemania filiformis DSM 12042.</title>
        <authorList>
            <person name="Sudarsanam P."/>
            <person name="Ley R."/>
            <person name="Guruge J."/>
            <person name="Turnbaugh P.J."/>
            <person name="Mahowald M."/>
            <person name="Liep D."/>
            <person name="Gordon J."/>
        </authorList>
    </citation>
    <scope>NUCLEOTIDE SEQUENCE [LARGE SCALE GENOMIC DNA]</scope>
    <source>
        <strain evidence="18 19">DSM 12042</strain>
    </source>
</reference>
<dbReference type="CDD" id="cd18790">
    <property type="entry name" value="SF2_C_UvrB"/>
    <property type="match status" value="1"/>
</dbReference>
<dbReference type="RefSeq" id="WP_006057536.1">
    <property type="nucleotide sequence ID" value="NZ_GG657552.1"/>
</dbReference>
<feature type="domain" description="Helicase ATP-binding" evidence="16">
    <location>
        <begin position="27"/>
        <end position="161"/>
    </location>
</feature>
<dbReference type="CDD" id="cd17916">
    <property type="entry name" value="DEXHc_UvrB"/>
    <property type="match status" value="1"/>
</dbReference>
<dbReference type="GO" id="GO:0009432">
    <property type="term" value="P:SOS response"/>
    <property type="evidence" value="ECO:0007669"/>
    <property type="project" value="UniProtKB-UniRule"/>
</dbReference>
<evidence type="ECO:0000259" key="17">
    <source>
        <dbReference type="PROSITE" id="PS51194"/>
    </source>
</evidence>
<sequence>MANEHFQLVSKYKPTGDQPGAIDKLVAGLAAGKKEQVLLGATGTGKTFTIGNVIERVNRPTLVFAHNKTLAGQLYSEFKELFPHNRVEYFVSNFDYYQPEAYMPKTDTYIEKNAMTNDELDMLRMAAVNSVLERRDTIIVASVACIYASSDPNQYRDMFFTIRVGDHIDRNDLLRKLVDRQYKRNDMDRARGTFRVRGDTIEVNMGHTDTFMLRIEMFDDEIERICEVDPLTGKLQNAYTVYNVFPASGYARPKDQIERACQEIEEELELRLAELDRQGKLVEKQRLEQRCRYDLEALREFGVCPGIENYSSHIDGRPAGQRPWNLFDYFPKDFLLVVDESHVSLPQIRGMYNGDRARKETLVEYGFRLPSALDNRPMRFEEFETLVNQAIYVSATPGNYELEKVHGEVVEQIIRPTGLLDPEITVRPTRGQIDDLLDEIHHCIAANERVLITTLTVKMAEDLTDYLKKNDLKVAYLHHETLTLERTETIRDLRRGKYDVLVGINLLREGIDIPEVSLVAILDADKEGFLRSERSLIQTIGRAARNAHGRVIMYGDKMTDSMKKAIEETNRRRAIQIAYNEEHHITPTTIVKDIGEAIHGKETQEMAARYMKKKSKLGKKEQQKLIDNLEKEMKDAARVLDFERAAELRDMLLELKATL</sequence>
<dbReference type="InterPro" id="IPR006935">
    <property type="entry name" value="Helicase/UvrB_N"/>
</dbReference>
<keyword evidence="5 12" id="KW-0227">DNA damage</keyword>
<dbReference type="Pfam" id="PF00271">
    <property type="entry name" value="Helicase_C"/>
    <property type="match status" value="1"/>
</dbReference>
<gene>
    <name evidence="12 18" type="primary">uvrB</name>
    <name evidence="18" type="ORF">HOLDEFILI_00319</name>
</gene>
<dbReference type="STRING" id="545696.HOLDEFILI_00319"/>
<dbReference type="PANTHER" id="PTHR24029">
    <property type="entry name" value="UVRABC SYSTEM PROTEIN B"/>
    <property type="match status" value="1"/>
</dbReference>
<dbReference type="GO" id="GO:0006289">
    <property type="term" value="P:nucleotide-excision repair"/>
    <property type="evidence" value="ECO:0007669"/>
    <property type="project" value="UniProtKB-UniRule"/>
</dbReference>
<evidence type="ECO:0000256" key="2">
    <source>
        <dbReference type="ARBA" id="ARBA00008533"/>
    </source>
</evidence>
<name>B9Y3E4_9FIRM</name>
<dbReference type="Pfam" id="PF12344">
    <property type="entry name" value="UvrB"/>
    <property type="match status" value="1"/>
</dbReference>
<dbReference type="InterPro" id="IPR041471">
    <property type="entry name" value="UvrB_inter"/>
</dbReference>
<evidence type="ECO:0000256" key="14">
    <source>
        <dbReference type="SAM" id="Coils"/>
    </source>
</evidence>
<dbReference type="HAMAP" id="MF_00204">
    <property type="entry name" value="UvrB"/>
    <property type="match status" value="1"/>
</dbReference>
<comment type="subunit">
    <text evidence="10 12 13">Forms a heterotetramer with UvrA during the search for lesions. Interacts with UvrC in an incision complex.</text>
</comment>
<dbReference type="InterPro" id="IPR027417">
    <property type="entry name" value="P-loop_NTPase"/>
</dbReference>
<evidence type="ECO:0000256" key="7">
    <source>
        <dbReference type="ARBA" id="ARBA00022840"/>
    </source>
</evidence>
<dbReference type="HOGENOM" id="CLU_009621_2_1_9"/>
<dbReference type="GO" id="GO:0016887">
    <property type="term" value="F:ATP hydrolysis activity"/>
    <property type="evidence" value="ECO:0007669"/>
    <property type="project" value="InterPro"/>
</dbReference>
<dbReference type="Proteomes" id="UP000005950">
    <property type="component" value="Unassembled WGS sequence"/>
</dbReference>
<protein>
    <recommendedName>
        <fullName evidence="11 12">UvrABC system protein B</fullName>
        <shortName evidence="12">Protein UvrB</shortName>
    </recommendedName>
    <alternativeName>
        <fullName evidence="12">Excinuclease ABC subunit B</fullName>
    </alternativeName>
</protein>
<feature type="domain" description="Helicase C-terminal" evidence="17">
    <location>
        <begin position="432"/>
        <end position="594"/>
    </location>
</feature>
<dbReference type="SMART" id="SM00490">
    <property type="entry name" value="HELICc"/>
    <property type="match status" value="1"/>
</dbReference>
<dbReference type="Pfam" id="PF04851">
    <property type="entry name" value="ResIII"/>
    <property type="match status" value="1"/>
</dbReference>
<evidence type="ECO:0000313" key="18">
    <source>
        <dbReference type="EMBL" id="EEF69508.1"/>
    </source>
</evidence>
<dbReference type="Pfam" id="PF02151">
    <property type="entry name" value="UVR"/>
    <property type="match status" value="1"/>
</dbReference>
<dbReference type="OrthoDB" id="9806651at2"/>
<dbReference type="InterPro" id="IPR024759">
    <property type="entry name" value="UvrB_YAD/RRR_dom"/>
</dbReference>
<keyword evidence="6 12" id="KW-0228">DNA excision</keyword>
<proteinExistence type="inferred from homology"/>
<comment type="subcellular location">
    <subcellularLocation>
        <location evidence="1 12 13">Cytoplasm</location>
    </subcellularLocation>
</comment>
<dbReference type="AlphaFoldDB" id="B9Y3E4"/>
<dbReference type="NCBIfam" id="NF003673">
    <property type="entry name" value="PRK05298.1"/>
    <property type="match status" value="1"/>
</dbReference>
<dbReference type="Pfam" id="PF17757">
    <property type="entry name" value="UvrB_inter"/>
    <property type="match status" value="1"/>
</dbReference>
<accession>B9Y3E4</accession>
<evidence type="ECO:0000256" key="9">
    <source>
        <dbReference type="ARBA" id="ARBA00023204"/>
    </source>
</evidence>
<evidence type="ECO:0000259" key="16">
    <source>
        <dbReference type="PROSITE" id="PS51192"/>
    </source>
</evidence>
<dbReference type="eggNOG" id="COG0556">
    <property type="taxonomic scope" value="Bacteria"/>
</dbReference>
<comment type="function">
    <text evidence="12">The UvrABC repair system catalyzes the recognition and processing of DNA lesions. A damage recognition complex composed of 2 UvrA and 2 UvrB subunits scans DNA for abnormalities. Upon binding of the UvrA(2)B(2) complex to a putative damaged site, the DNA wraps around one UvrB monomer. DNA wrap is dependent on ATP binding by UvrB and probably causes local melting of the DNA helix, facilitating insertion of UvrB beta-hairpin between the DNA strands. Then UvrB probes one DNA strand for the presence of a lesion. If a lesion is found the UvrA subunits dissociate and the UvrB-DNA preincision complex is formed. This complex is subsequently bound by UvrC and the second UvrB is released. If no lesion is found, the DNA wraps around the other UvrB subunit that will check the other stand for damage.</text>
</comment>
<keyword evidence="14" id="KW-0175">Coiled coil</keyword>
<dbReference type="InterPro" id="IPR001943">
    <property type="entry name" value="UVR_dom"/>
</dbReference>
<evidence type="ECO:0000256" key="1">
    <source>
        <dbReference type="ARBA" id="ARBA00004496"/>
    </source>
</evidence>
<evidence type="ECO:0000256" key="4">
    <source>
        <dbReference type="ARBA" id="ARBA00022741"/>
    </source>
</evidence>
<feature type="domain" description="UVR" evidence="15">
    <location>
        <begin position="623"/>
        <end position="658"/>
    </location>
</feature>
<dbReference type="NCBIfam" id="TIGR00631">
    <property type="entry name" value="uvrb"/>
    <property type="match status" value="1"/>
</dbReference>